<feature type="compositionally biased region" description="Low complexity" evidence="1">
    <location>
        <begin position="182"/>
        <end position="202"/>
    </location>
</feature>
<accession>A0A397SQC0</accession>
<feature type="compositionally biased region" description="Low complexity" evidence="1">
    <location>
        <begin position="138"/>
        <end position="153"/>
    </location>
</feature>
<evidence type="ECO:0000313" key="2">
    <source>
        <dbReference type="EMBL" id="RIA87902.1"/>
    </source>
</evidence>
<dbReference type="OrthoDB" id="2273669at2759"/>
<feature type="compositionally biased region" description="Pro residues" evidence="1">
    <location>
        <begin position="117"/>
        <end position="126"/>
    </location>
</feature>
<name>A0A397SQC0_9GLOM</name>
<dbReference type="EMBL" id="QKYT01000287">
    <property type="protein sequence ID" value="RIA87902.1"/>
    <property type="molecule type" value="Genomic_DNA"/>
</dbReference>
<feature type="compositionally biased region" description="Polar residues" evidence="1">
    <location>
        <begin position="20"/>
        <end position="36"/>
    </location>
</feature>
<reference evidence="2 3" key="1">
    <citation type="submission" date="2018-06" db="EMBL/GenBank/DDBJ databases">
        <title>Comparative genomics reveals the genomic features of Rhizophagus irregularis, R. cerebriforme, R. diaphanum and Gigaspora rosea, and their symbiotic lifestyle signature.</title>
        <authorList>
            <person name="Morin E."/>
            <person name="San Clemente H."/>
            <person name="Chen E.C.H."/>
            <person name="De La Providencia I."/>
            <person name="Hainaut M."/>
            <person name="Kuo A."/>
            <person name="Kohler A."/>
            <person name="Murat C."/>
            <person name="Tang N."/>
            <person name="Roy S."/>
            <person name="Loubradou J."/>
            <person name="Henrissat B."/>
            <person name="Grigoriev I.V."/>
            <person name="Corradi N."/>
            <person name="Roux C."/>
            <person name="Martin F.M."/>
        </authorList>
    </citation>
    <scope>NUCLEOTIDE SEQUENCE [LARGE SCALE GENOMIC DNA]</scope>
    <source>
        <strain evidence="2 3">DAOM 227022</strain>
    </source>
</reference>
<feature type="compositionally biased region" description="Polar residues" evidence="1">
    <location>
        <begin position="331"/>
        <end position="366"/>
    </location>
</feature>
<feature type="compositionally biased region" description="Basic and acidic residues" evidence="1">
    <location>
        <begin position="382"/>
        <end position="398"/>
    </location>
</feature>
<dbReference type="STRING" id="658196.A0A397SQC0"/>
<comment type="caution">
    <text evidence="2">The sequence shown here is derived from an EMBL/GenBank/DDBJ whole genome shotgun (WGS) entry which is preliminary data.</text>
</comment>
<evidence type="ECO:0000256" key="1">
    <source>
        <dbReference type="SAM" id="MobiDB-lite"/>
    </source>
</evidence>
<feature type="region of interest" description="Disordered" evidence="1">
    <location>
        <begin position="1"/>
        <end position="398"/>
    </location>
</feature>
<sequence>QQQQQQQQQQQNTYYRPESPSLSESDTSTDQNSETINPDDIKLRLSAWHSLAEPNAKERDDGIGGGQLHRRGKNYIPVDEATVLAIQQKGGYKKGKRGFEKPIPKRNIPNQVGKFPIKPPQKPATPPKQDVSHKLPVVTAPKTAPIKTATVAPNQRQNMQPTPPNRTQNQTQPALKKPSTPPSQSSQHQPSQDAPRDPSQPSRDPPRDPPQPIRNTPPPSRESPPPPRSRRPQQPQQPQQSQKQQPQHSWTSQLVTEPFWEMPATSSPPPSPPSTVQNQNQYPSSKQHVNEVISNQSQPSRYQSPSPSPRPTKPVQDYNLPYIPPEFDSTPYRNQPSPSPVSNRYNESVSNAWEDNKVYEQNNNNIEDQRSEYDEESDVESYDDRHKEPERNRPPRVDRYDRGQLLLTINVELSEGKTQAIEVHVNDDPLDLANDFCAMWKVTNPVVKPALECLIKEEKEKRLRD</sequence>
<evidence type="ECO:0000313" key="3">
    <source>
        <dbReference type="Proteomes" id="UP000265703"/>
    </source>
</evidence>
<dbReference type="AlphaFoldDB" id="A0A397SQC0"/>
<protein>
    <submittedName>
        <fullName evidence="2">Uncharacterized protein</fullName>
    </submittedName>
</protein>
<dbReference type="Proteomes" id="UP000265703">
    <property type="component" value="Unassembled WGS sequence"/>
</dbReference>
<feature type="compositionally biased region" description="Low complexity" evidence="1">
    <location>
        <begin position="1"/>
        <end position="11"/>
    </location>
</feature>
<feature type="compositionally biased region" description="Polar residues" evidence="1">
    <location>
        <begin position="154"/>
        <end position="173"/>
    </location>
</feature>
<feature type="compositionally biased region" description="Polar residues" evidence="1">
    <location>
        <begin position="275"/>
        <end position="295"/>
    </location>
</feature>
<organism evidence="2 3">
    <name type="scientific">Glomus cerebriforme</name>
    <dbReference type="NCBI Taxonomy" id="658196"/>
    <lineage>
        <taxon>Eukaryota</taxon>
        <taxon>Fungi</taxon>
        <taxon>Fungi incertae sedis</taxon>
        <taxon>Mucoromycota</taxon>
        <taxon>Glomeromycotina</taxon>
        <taxon>Glomeromycetes</taxon>
        <taxon>Glomerales</taxon>
        <taxon>Glomeraceae</taxon>
        <taxon>Glomus</taxon>
    </lineage>
</organism>
<feature type="compositionally biased region" description="Low complexity" evidence="1">
    <location>
        <begin position="296"/>
        <end position="305"/>
    </location>
</feature>
<gene>
    <name evidence="2" type="ORF">C1645_776225</name>
</gene>
<feature type="non-terminal residue" evidence="2">
    <location>
        <position position="1"/>
    </location>
</feature>
<feature type="compositionally biased region" description="Pro residues" evidence="1">
    <location>
        <begin position="208"/>
        <end position="227"/>
    </location>
</feature>
<proteinExistence type="predicted"/>
<keyword evidence="3" id="KW-1185">Reference proteome</keyword>
<feature type="compositionally biased region" description="Low complexity" evidence="1">
    <location>
        <begin position="232"/>
        <end position="247"/>
    </location>
</feature>